<dbReference type="Proteomes" id="UP000001542">
    <property type="component" value="Unassembled WGS sequence"/>
</dbReference>
<dbReference type="SMART" id="SM00220">
    <property type="entry name" value="S_TKc"/>
    <property type="match status" value="1"/>
</dbReference>
<proteinExistence type="predicted"/>
<dbReference type="GO" id="GO:0007165">
    <property type="term" value="P:signal transduction"/>
    <property type="evidence" value="ECO:0000318"/>
    <property type="project" value="GO_Central"/>
</dbReference>
<dbReference type="VEuPathDB" id="TrichDB:TVAG_461860"/>
<sequence length="1105" mass="124855">MSSPKGTITFGQWVKHVQYEMKNVQNLSKNACAHRTKISYLCNQLANFSKTISSFSMDPRVMPDDDTAEFQNLIQILSRFSDLIQKQSEKYWMDFFLEHDINYITDELNKIIASFNKSVIKLKLTDTPPLSWTEFQEKSNNVHDFGILRQLLENSDLPDKETKLREVNDLRVQLADEIGIDNPKSKILGLQEIQKGLASIEQWDIDPADIKFQKKIASGGFGDVFLGVRVSDDTVVAVKRLHNQQFDKEGLEMFKGEVAILAHLRHFAILPFVGACTKPPFCIITKFMSGDSLFARLHAKDANSRLTPTQLSIIALGVAYGMQYLHSQNMVHRDLKSLNILLDEDNLPKIADFGMARTKTSNNEMVSGGIGTSQWMAPEVLMSQNFDEKSDVYSYGIILWEMLTGDVPYRGLRDIQVAMTVINQNNRPKIPKSCPQNLAKFIRLCWHSDPHKRPDFTTIVQTLETGTICFPNTDIDELKAYVAQHQSESNNEGNSQNSIDIDPFDMTDEKIELLINEFKEENKILPLLNAAKHPDNLMRITQFDFIPILEEKLKNCPDNIRHLVIELTALIMVDESTRAAFLERSGSKILLDTLAKHSVSSLNKIVDCLSLVVDSEHIIFSVQHLTNLTPLLLNVDNAVRLTTIKLIKKIIVKHCFDDDSIFSVIIENLLRNTEPSSTTNILIEALDVLIQIIEFEAAKAQLRCVEGPDRIIALLSLQNQDVLLESLRLLQSLFDGTIPKQRTISEFLDKFMMLLETKNPNIQLDALNAIATLMDNTLVYKEVSAIKSFSDCFVSCINSEDLTVQVSALRICFAFCVNIITENVFEPLLPHLIKLMMRETFPAILSSYSTAAIIASHDPQKLLDEEQKEEIHSFVDNALTLESDLTEPAIRIVGVLASTMSGSQILEKWGTMEKVAELMDNANDIFPHLAVMAMASMSATCPDSNVMHEAIPKLIGVVKDPNYEGYPLICLSNITVVPRNARECAKYIKTILECCLMYQDDRFATQRSLVTVYRIVMTPDVGDYLLQDPETIEIFMECVKTLWDTEHAPILFSIIENLTQIPNICSSLKDSTLVQLIQQNLDKCSINDQNRPKFIRIRATLMASA</sequence>
<dbReference type="OrthoDB" id="28230at2759"/>
<name>A2FI59_TRIV3</name>
<dbReference type="KEGG" id="tva:4753163"/>
<dbReference type="PANTHER" id="PTHR44329:SF214">
    <property type="entry name" value="PROTEIN KINASE DOMAIN-CONTAINING PROTEIN"/>
    <property type="match status" value="1"/>
</dbReference>
<dbReference type="CDD" id="cd13999">
    <property type="entry name" value="STKc_MAP3K-like"/>
    <property type="match status" value="1"/>
</dbReference>
<dbReference type="InterPro" id="IPR016024">
    <property type="entry name" value="ARM-type_fold"/>
</dbReference>
<dbReference type="GO" id="GO:0005737">
    <property type="term" value="C:cytoplasm"/>
    <property type="evidence" value="ECO:0000318"/>
    <property type="project" value="GO_Central"/>
</dbReference>
<evidence type="ECO:0000313" key="3">
    <source>
        <dbReference type="Proteomes" id="UP000001542"/>
    </source>
</evidence>
<dbReference type="RefSeq" id="XP_001308342.1">
    <property type="nucleotide sequence ID" value="XM_001308341.1"/>
</dbReference>
<dbReference type="eggNOG" id="KOG0192">
    <property type="taxonomic scope" value="Eukaryota"/>
</dbReference>
<dbReference type="Gene3D" id="1.10.510.10">
    <property type="entry name" value="Transferase(Phosphotransferase) domain 1"/>
    <property type="match status" value="1"/>
</dbReference>
<dbReference type="PRINTS" id="PR00109">
    <property type="entry name" value="TYRKINASE"/>
</dbReference>
<dbReference type="STRING" id="5722.A2FI59"/>
<dbReference type="GO" id="GO:0005524">
    <property type="term" value="F:ATP binding"/>
    <property type="evidence" value="ECO:0007669"/>
    <property type="project" value="InterPro"/>
</dbReference>
<keyword evidence="2" id="KW-0418">Kinase</keyword>
<dbReference type="EMBL" id="DS113807">
    <property type="protein sequence ID" value="EAX95412.1"/>
    <property type="molecule type" value="Genomic_DNA"/>
</dbReference>
<evidence type="ECO:0000259" key="1">
    <source>
        <dbReference type="PROSITE" id="PS50011"/>
    </source>
</evidence>
<dbReference type="InterPro" id="IPR000719">
    <property type="entry name" value="Prot_kinase_dom"/>
</dbReference>
<dbReference type="VEuPathDB" id="TrichDB:TVAGG3_0604070"/>
<dbReference type="InterPro" id="IPR051681">
    <property type="entry name" value="Ser/Thr_Kinases-Pseudokinases"/>
</dbReference>
<dbReference type="InterPro" id="IPR011989">
    <property type="entry name" value="ARM-like"/>
</dbReference>
<dbReference type="SMR" id="A2FI59"/>
<dbReference type="Gene3D" id="3.30.200.20">
    <property type="entry name" value="Phosphorylase Kinase, domain 1"/>
    <property type="match status" value="1"/>
</dbReference>
<dbReference type="PROSITE" id="PS00108">
    <property type="entry name" value="PROTEIN_KINASE_ST"/>
    <property type="match status" value="1"/>
</dbReference>
<reference evidence="2" key="1">
    <citation type="submission" date="2006-10" db="EMBL/GenBank/DDBJ databases">
        <authorList>
            <person name="Amadeo P."/>
            <person name="Zhao Q."/>
            <person name="Wortman J."/>
            <person name="Fraser-Liggett C."/>
            <person name="Carlton J."/>
        </authorList>
    </citation>
    <scope>NUCLEOTIDE SEQUENCE</scope>
    <source>
        <strain evidence="2">G3</strain>
    </source>
</reference>
<dbReference type="Gene3D" id="1.25.10.10">
    <property type="entry name" value="Leucine-rich Repeat Variant"/>
    <property type="match status" value="2"/>
</dbReference>
<dbReference type="InterPro" id="IPR001245">
    <property type="entry name" value="Ser-Thr/Tyr_kinase_cat_dom"/>
</dbReference>
<organism evidence="2 3">
    <name type="scientific">Trichomonas vaginalis (strain ATCC PRA-98 / G3)</name>
    <dbReference type="NCBI Taxonomy" id="412133"/>
    <lineage>
        <taxon>Eukaryota</taxon>
        <taxon>Metamonada</taxon>
        <taxon>Parabasalia</taxon>
        <taxon>Trichomonadida</taxon>
        <taxon>Trichomonadidae</taxon>
        <taxon>Trichomonas</taxon>
    </lineage>
</organism>
<dbReference type="InterPro" id="IPR008271">
    <property type="entry name" value="Ser/Thr_kinase_AS"/>
</dbReference>
<dbReference type="PROSITE" id="PS50011">
    <property type="entry name" value="PROTEIN_KINASE_DOM"/>
    <property type="match status" value="1"/>
</dbReference>
<keyword evidence="2" id="KW-0808">Transferase</keyword>
<dbReference type="GO" id="GO:0004672">
    <property type="term" value="F:protein kinase activity"/>
    <property type="evidence" value="ECO:0000318"/>
    <property type="project" value="GO_Central"/>
</dbReference>
<protein>
    <submittedName>
        <fullName evidence="2">TKL family protein kinase</fullName>
    </submittedName>
</protein>
<gene>
    <name evidence="2" type="ORF">TVAG_461860</name>
</gene>
<dbReference type="SUPFAM" id="SSF48371">
    <property type="entry name" value="ARM repeat"/>
    <property type="match status" value="1"/>
</dbReference>
<keyword evidence="3" id="KW-1185">Reference proteome</keyword>
<dbReference type="PANTHER" id="PTHR44329">
    <property type="entry name" value="SERINE/THREONINE-PROTEIN KINASE TNNI3K-RELATED"/>
    <property type="match status" value="1"/>
</dbReference>
<reference evidence="2" key="2">
    <citation type="journal article" date="2007" name="Science">
        <title>Draft genome sequence of the sexually transmitted pathogen Trichomonas vaginalis.</title>
        <authorList>
            <person name="Carlton J.M."/>
            <person name="Hirt R.P."/>
            <person name="Silva J.C."/>
            <person name="Delcher A.L."/>
            <person name="Schatz M."/>
            <person name="Zhao Q."/>
            <person name="Wortman J.R."/>
            <person name="Bidwell S.L."/>
            <person name="Alsmark U.C.M."/>
            <person name="Besteiro S."/>
            <person name="Sicheritz-Ponten T."/>
            <person name="Noel C.J."/>
            <person name="Dacks J.B."/>
            <person name="Foster P.G."/>
            <person name="Simillion C."/>
            <person name="Van de Peer Y."/>
            <person name="Miranda-Saavedra D."/>
            <person name="Barton G.J."/>
            <person name="Westrop G.D."/>
            <person name="Mueller S."/>
            <person name="Dessi D."/>
            <person name="Fiori P.L."/>
            <person name="Ren Q."/>
            <person name="Paulsen I."/>
            <person name="Zhang H."/>
            <person name="Bastida-Corcuera F.D."/>
            <person name="Simoes-Barbosa A."/>
            <person name="Brown M.T."/>
            <person name="Hayes R.D."/>
            <person name="Mukherjee M."/>
            <person name="Okumura C.Y."/>
            <person name="Schneider R."/>
            <person name="Smith A.J."/>
            <person name="Vanacova S."/>
            <person name="Villalvazo M."/>
            <person name="Haas B.J."/>
            <person name="Pertea M."/>
            <person name="Feldblyum T.V."/>
            <person name="Utterback T.R."/>
            <person name="Shu C.L."/>
            <person name="Osoegawa K."/>
            <person name="de Jong P.J."/>
            <person name="Hrdy I."/>
            <person name="Horvathova L."/>
            <person name="Zubacova Z."/>
            <person name="Dolezal P."/>
            <person name="Malik S.B."/>
            <person name="Logsdon J.M. Jr."/>
            <person name="Henze K."/>
            <person name="Gupta A."/>
            <person name="Wang C.C."/>
            <person name="Dunne R.L."/>
            <person name="Upcroft J.A."/>
            <person name="Upcroft P."/>
            <person name="White O."/>
            <person name="Salzberg S.L."/>
            <person name="Tang P."/>
            <person name="Chiu C.-H."/>
            <person name="Lee Y.-S."/>
            <person name="Embley T.M."/>
            <person name="Coombs G.H."/>
            <person name="Mottram J.C."/>
            <person name="Tachezy J."/>
            <person name="Fraser-Liggett C.M."/>
            <person name="Johnson P.J."/>
        </authorList>
    </citation>
    <scope>NUCLEOTIDE SEQUENCE [LARGE SCALE GENOMIC DNA]</scope>
    <source>
        <strain evidence="2">G3</strain>
    </source>
</reference>
<evidence type="ECO:0000313" key="2">
    <source>
        <dbReference type="EMBL" id="EAX95412.1"/>
    </source>
</evidence>
<feature type="domain" description="Protein kinase" evidence="1">
    <location>
        <begin position="210"/>
        <end position="468"/>
    </location>
</feature>
<dbReference type="Pfam" id="PF07714">
    <property type="entry name" value="PK_Tyr_Ser-Thr"/>
    <property type="match status" value="1"/>
</dbReference>
<dbReference type="InParanoid" id="A2FI59"/>
<dbReference type="InterPro" id="IPR011009">
    <property type="entry name" value="Kinase-like_dom_sf"/>
</dbReference>
<accession>A2FI59</accession>
<dbReference type="AlphaFoldDB" id="A2FI59"/>
<dbReference type="SUPFAM" id="SSF56112">
    <property type="entry name" value="Protein kinase-like (PK-like)"/>
    <property type="match status" value="1"/>
</dbReference>